<dbReference type="EMBL" id="JWZT01004329">
    <property type="protein sequence ID" value="KII64316.1"/>
    <property type="molecule type" value="Genomic_DNA"/>
</dbReference>
<accession>A0A0C2MBE0</accession>
<sequence length="105" mass="11797">MKTYVIRTSLLCTAISIMRTVIWLTAVMILVYFGHRLVHLVATTTSNEVSFILLQFGNKVLTGTNICRAKSKKNEGTWPPMQKGPYSVAVKDIDVGIITEQRRLV</sequence>
<comment type="caution">
    <text evidence="2">The sequence shown here is derived from an EMBL/GenBank/DDBJ whole genome shotgun (WGS) entry which is preliminary data.</text>
</comment>
<name>A0A0C2MBE0_THEKT</name>
<reference evidence="2 3" key="1">
    <citation type="journal article" date="2014" name="Genome Biol. Evol.">
        <title>The genome of the myxosporean Thelohanellus kitauei shows adaptations to nutrient acquisition within its fish host.</title>
        <authorList>
            <person name="Yang Y."/>
            <person name="Xiong J."/>
            <person name="Zhou Z."/>
            <person name="Huo F."/>
            <person name="Miao W."/>
            <person name="Ran C."/>
            <person name="Liu Y."/>
            <person name="Zhang J."/>
            <person name="Feng J."/>
            <person name="Wang M."/>
            <person name="Wang M."/>
            <person name="Wang L."/>
            <person name="Yao B."/>
        </authorList>
    </citation>
    <scope>NUCLEOTIDE SEQUENCE [LARGE SCALE GENOMIC DNA]</scope>
    <source>
        <strain evidence="2">Wuqing</strain>
    </source>
</reference>
<evidence type="ECO:0000313" key="2">
    <source>
        <dbReference type="EMBL" id="KII64316.1"/>
    </source>
</evidence>
<feature type="transmembrane region" description="Helical" evidence="1">
    <location>
        <begin position="6"/>
        <end position="33"/>
    </location>
</feature>
<organism evidence="2 3">
    <name type="scientific">Thelohanellus kitauei</name>
    <name type="common">Myxosporean</name>
    <dbReference type="NCBI Taxonomy" id="669202"/>
    <lineage>
        <taxon>Eukaryota</taxon>
        <taxon>Metazoa</taxon>
        <taxon>Cnidaria</taxon>
        <taxon>Myxozoa</taxon>
        <taxon>Myxosporea</taxon>
        <taxon>Bivalvulida</taxon>
        <taxon>Platysporina</taxon>
        <taxon>Myxobolidae</taxon>
        <taxon>Thelohanellus</taxon>
    </lineage>
</organism>
<keyword evidence="1" id="KW-0472">Membrane</keyword>
<proteinExistence type="predicted"/>
<gene>
    <name evidence="2" type="ORF">RF11_15458</name>
</gene>
<keyword evidence="1" id="KW-0812">Transmembrane</keyword>
<dbReference type="AlphaFoldDB" id="A0A0C2MBE0"/>
<evidence type="ECO:0000256" key="1">
    <source>
        <dbReference type="SAM" id="Phobius"/>
    </source>
</evidence>
<keyword evidence="1" id="KW-1133">Transmembrane helix</keyword>
<evidence type="ECO:0000313" key="3">
    <source>
        <dbReference type="Proteomes" id="UP000031668"/>
    </source>
</evidence>
<protein>
    <submittedName>
        <fullName evidence="2">Uncharacterized protein</fullName>
    </submittedName>
</protein>
<keyword evidence="3" id="KW-1185">Reference proteome</keyword>
<dbReference type="Proteomes" id="UP000031668">
    <property type="component" value="Unassembled WGS sequence"/>
</dbReference>